<sequence>MTSRPVSVSNNESRNKPVKPGATELRNDFRSLIRSRAVQALLLGTAAVQAAVGFTGGAHDNDGKLHRGVLQNAVREGVALRLAPNVVSAPARLAAATGAADGSPALALADEYRAQGYQIPDELASKIYTAAVENELPPELAFGLVRTESEFKDYATSHVGAIGLTQLMLPTAKWFKKGVTEDDLRDSDTNLRIGFRYLGELIDRYHGDVELALTAYNRGTGTVDRVLAKGGDPDNGYAGKVLGRGTE</sequence>
<feature type="domain" description="Transglycosylase SLT" evidence="3">
    <location>
        <begin position="129"/>
        <end position="231"/>
    </location>
</feature>
<comment type="similarity">
    <text evidence="1">Belongs to the transglycosylase Slt family.</text>
</comment>
<dbReference type="Pfam" id="PF01464">
    <property type="entry name" value="SLT"/>
    <property type="match status" value="1"/>
</dbReference>
<organism evidence="4 5">
    <name type="scientific">Longimicrobium terrae</name>
    <dbReference type="NCBI Taxonomy" id="1639882"/>
    <lineage>
        <taxon>Bacteria</taxon>
        <taxon>Pseudomonadati</taxon>
        <taxon>Gemmatimonadota</taxon>
        <taxon>Longimicrobiia</taxon>
        <taxon>Longimicrobiales</taxon>
        <taxon>Longimicrobiaceae</taxon>
        <taxon>Longimicrobium</taxon>
    </lineage>
</organism>
<evidence type="ECO:0000259" key="3">
    <source>
        <dbReference type="Pfam" id="PF01464"/>
    </source>
</evidence>
<dbReference type="PANTHER" id="PTHR37423:SF2">
    <property type="entry name" value="MEMBRANE-BOUND LYTIC MUREIN TRANSGLYCOSYLASE C"/>
    <property type="match status" value="1"/>
</dbReference>
<feature type="region of interest" description="Disordered" evidence="2">
    <location>
        <begin position="1"/>
        <end position="23"/>
    </location>
</feature>
<dbReference type="InterPro" id="IPR008258">
    <property type="entry name" value="Transglycosylase_SLT_dom_1"/>
</dbReference>
<reference evidence="4 5" key="1">
    <citation type="submission" date="2020-08" db="EMBL/GenBank/DDBJ databases">
        <title>Genomic Encyclopedia of Type Strains, Phase IV (KMG-IV): sequencing the most valuable type-strain genomes for metagenomic binning, comparative biology and taxonomic classification.</title>
        <authorList>
            <person name="Goeker M."/>
        </authorList>
    </citation>
    <scope>NUCLEOTIDE SEQUENCE [LARGE SCALE GENOMIC DNA]</scope>
    <source>
        <strain evidence="4 5">DSM 29007</strain>
    </source>
</reference>
<dbReference type="SUPFAM" id="SSF53955">
    <property type="entry name" value="Lysozyme-like"/>
    <property type="match status" value="1"/>
</dbReference>
<dbReference type="CDD" id="cd16896">
    <property type="entry name" value="LT_Slt70-like"/>
    <property type="match status" value="1"/>
</dbReference>
<dbReference type="Proteomes" id="UP000582837">
    <property type="component" value="Unassembled WGS sequence"/>
</dbReference>
<evidence type="ECO:0000256" key="2">
    <source>
        <dbReference type="SAM" id="MobiDB-lite"/>
    </source>
</evidence>
<feature type="compositionally biased region" description="Polar residues" evidence="2">
    <location>
        <begin position="1"/>
        <end position="12"/>
    </location>
</feature>
<comment type="caution">
    <text evidence="4">The sequence shown here is derived from an EMBL/GenBank/DDBJ whole genome shotgun (WGS) entry which is preliminary data.</text>
</comment>
<evidence type="ECO:0000313" key="4">
    <source>
        <dbReference type="EMBL" id="MBB6070585.1"/>
    </source>
</evidence>
<keyword evidence="5" id="KW-1185">Reference proteome</keyword>
<evidence type="ECO:0000313" key="5">
    <source>
        <dbReference type="Proteomes" id="UP000582837"/>
    </source>
</evidence>
<proteinExistence type="inferred from homology"/>
<evidence type="ECO:0000256" key="1">
    <source>
        <dbReference type="ARBA" id="ARBA00007734"/>
    </source>
</evidence>
<dbReference type="EMBL" id="JACHIA010000005">
    <property type="protein sequence ID" value="MBB6070585.1"/>
    <property type="molecule type" value="Genomic_DNA"/>
</dbReference>
<accession>A0A841GXV5</accession>
<dbReference type="Gene3D" id="1.10.530.10">
    <property type="match status" value="1"/>
</dbReference>
<dbReference type="PANTHER" id="PTHR37423">
    <property type="entry name" value="SOLUBLE LYTIC MUREIN TRANSGLYCOSYLASE-RELATED"/>
    <property type="match status" value="1"/>
</dbReference>
<protein>
    <submittedName>
        <fullName evidence="4">Soluble lytic murein transglycosylase-like protein</fullName>
    </submittedName>
</protein>
<gene>
    <name evidence="4" type="ORF">HNQ61_002206</name>
</gene>
<dbReference type="RefSeq" id="WP_170034416.1">
    <property type="nucleotide sequence ID" value="NZ_JABDTL010000001.1"/>
</dbReference>
<name>A0A841GXV5_9BACT</name>
<dbReference type="InterPro" id="IPR023346">
    <property type="entry name" value="Lysozyme-like_dom_sf"/>
</dbReference>
<dbReference type="AlphaFoldDB" id="A0A841GXV5"/>